<protein>
    <recommendedName>
        <fullName evidence="5">Xylanolytic transcriptional activator regulatory domain-containing protein</fullName>
    </recommendedName>
</protein>
<name>A0A9W9NU04_9EURO</name>
<dbReference type="Proteomes" id="UP001150941">
    <property type="component" value="Unassembled WGS sequence"/>
</dbReference>
<dbReference type="InterPro" id="IPR007219">
    <property type="entry name" value="XnlR_reg_dom"/>
</dbReference>
<keyword evidence="7" id="KW-1185">Reference proteome</keyword>
<evidence type="ECO:0000256" key="1">
    <source>
        <dbReference type="ARBA" id="ARBA00023015"/>
    </source>
</evidence>
<feature type="region of interest" description="Disordered" evidence="4">
    <location>
        <begin position="542"/>
        <end position="562"/>
    </location>
</feature>
<evidence type="ECO:0000256" key="2">
    <source>
        <dbReference type="ARBA" id="ARBA00023163"/>
    </source>
</evidence>
<keyword evidence="2" id="KW-0804">Transcription</keyword>
<gene>
    <name evidence="6" type="ORF">N7468_007001</name>
</gene>
<dbReference type="PANTHER" id="PTHR47840">
    <property type="entry name" value="ZN(II)2CYS6 TRANSCRIPTION FACTOR (EUROFUNG)-RELATED"/>
    <property type="match status" value="1"/>
</dbReference>
<reference evidence="6" key="2">
    <citation type="journal article" date="2023" name="IMA Fungus">
        <title>Comparative genomic study of the Penicillium genus elucidates a diverse pangenome and 15 lateral gene transfer events.</title>
        <authorList>
            <person name="Petersen C."/>
            <person name="Sorensen T."/>
            <person name="Nielsen M.R."/>
            <person name="Sondergaard T.E."/>
            <person name="Sorensen J.L."/>
            <person name="Fitzpatrick D.A."/>
            <person name="Frisvad J.C."/>
            <person name="Nielsen K.L."/>
        </authorList>
    </citation>
    <scope>NUCLEOTIDE SEQUENCE</scope>
    <source>
        <strain evidence="6">IBT 19713</strain>
    </source>
</reference>
<evidence type="ECO:0000256" key="4">
    <source>
        <dbReference type="SAM" id="MobiDB-lite"/>
    </source>
</evidence>
<feature type="region of interest" description="Disordered" evidence="4">
    <location>
        <begin position="42"/>
        <end position="65"/>
    </location>
</feature>
<evidence type="ECO:0000259" key="5">
    <source>
        <dbReference type="Pfam" id="PF04082"/>
    </source>
</evidence>
<proteinExistence type="predicted"/>
<evidence type="ECO:0000256" key="3">
    <source>
        <dbReference type="ARBA" id="ARBA00023242"/>
    </source>
</evidence>
<dbReference type="PANTHER" id="PTHR47840:SF1">
    <property type="entry name" value="ZN(II)2CYS6 TRANSCRIPTION FACTOR (EUROFUNG)"/>
    <property type="match status" value="1"/>
</dbReference>
<evidence type="ECO:0000313" key="6">
    <source>
        <dbReference type="EMBL" id="KAJ5225776.1"/>
    </source>
</evidence>
<dbReference type="GO" id="GO:0006351">
    <property type="term" value="P:DNA-templated transcription"/>
    <property type="evidence" value="ECO:0007669"/>
    <property type="project" value="InterPro"/>
</dbReference>
<organism evidence="6 7">
    <name type="scientific">Penicillium chermesinum</name>
    <dbReference type="NCBI Taxonomy" id="63820"/>
    <lineage>
        <taxon>Eukaryota</taxon>
        <taxon>Fungi</taxon>
        <taxon>Dikarya</taxon>
        <taxon>Ascomycota</taxon>
        <taxon>Pezizomycotina</taxon>
        <taxon>Eurotiomycetes</taxon>
        <taxon>Eurotiomycetidae</taxon>
        <taxon>Eurotiales</taxon>
        <taxon>Aspergillaceae</taxon>
        <taxon>Penicillium</taxon>
    </lineage>
</organism>
<feature type="domain" description="Xylanolytic transcriptional activator regulatory" evidence="5">
    <location>
        <begin position="184"/>
        <end position="278"/>
    </location>
</feature>
<accession>A0A9W9NU04</accession>
<reference evidence="6" key="1">
    <citation type="submission" date="2022-11" db="EMBL/GenBank/DDBJ databases">
        <authorList>
            <person name="Petersen C."/>
        </authorList>
    </citation>
    <scope>NUCLEOTIDE SEQUENCE</scope>
    <source>
        <strain evidence="6">IBT 19713</strain>
    </source>
</reference>
<dbReference type="Pfam" id="PF04082">
    <property type="entry name" value="Fungal_trans"/>
    <property type="match status" value="1"/>
</dbReference>
<keyword evidence="1" id="KW-0805">Transcription regulation</keyword>
<feature type="compositionally biased region" description="Polar residues" evidence="4">
    <location>
        <begin position="544"/>
        <end position="562"/>
    </location>
</feature>
<dbReference type="EMBL" id="JAPQKS010000005">
    <property type="protein sequence ID" value="KAJ5225776.1"/>
    <property type="molecule type" value="Genomic_DNA"/>
</dbReference>
<dbReference type="GO" id="GO:0003677">
    <property type="term" value="F:DNA binding"/>
    <property type="evidence" value="ECO:0007669"/>
    <property type="project" value="InterPro"/>
</dbReference>
<sequence length="642" mass="71644">MLSILSRAPKGGARQFALGNGLTPESMSAIEQASALEPLLQGTSGRGEQHSSSRFTNPGLSFTTSRDIQRPASSYMTGKLPRIKERLVAMLPSQADMDYMFSISYGWFLIKHHMLVYLPEGSEGGPGDMFDISLTSKGHPMAIAKLLLCIALCIQQLPPDIDIQRVRTLFPLNESMRNITDYIFSTITSDEELASSVEGIECLALQAIWQTNAGNLQRAWLTFRKAIDLGHLIGLHRVSLKPQHEISDQMELRKNLWFQIARGERYISTIIGVPSSIGCSSVFPFDENIPELAIESAYHSRLYHISGLILARNQDKSTHSFSTTQKIDEELNQFSNEVPSQWWDIPTDLRATRTLEASTKFDRICCHIWHFQLLMLLHLPFMLRATSDRRYAYSQVCCLNGSRGLIKRWLVICNSQVRLFSNLFEFQAFMAATTLLLGLFVPYSPADQNAVHEQYEDFLLVEKVIRSFEQNQGNGTHVSIGKQSIAVMRALQRALRNESSLSTKLRLEIPFFGTISIARSGAIQSLEGEAIIGANSRPVARPTEASSTFSSTQPGLFSTPNPTSNFLPQADQWAGDGNMEFAGPGVHNTVLQFSDGHLQIPDPANTITDPVDPRWEFDESETIVFNSLINTDLLAERNHLGA</sequence>
<comment type="caution">
    <text evidence="6">The sequence shown here is derived from an EMBL/GenBank/DDBJ whole genome shotgun (WGS) entry which is preliminary data.</text>
</comment>
<dbReference type="OrthoDB" id="5392779at2759"/>
<evidence type="ECO:0000313" key="7">
    <source>
        <dbReference type="Proteomes" id="UP001150941"/>
    </source>
</evidence>
<dbReference type="AlphaFoldDB" id="A0A9W9NU04"/>
<dbReference type="RefSeq" id="XP_058329187.1">
    <property type="nucleotide sequence ID" value="XM_058476297.1"/>
</dbReference>
<dbReference type="GeneID" id="83203600"/>
<dbReference type="CDD" id="cd12148">
    <property type="entry name" value="fungal_TF_MHR"/>
    <property type="match status" value="1"/>
</dbReference>
<keyword evidence="3" id="KW-0539">Nucleus</keyword>
<dbReference type="GO" id="GO:0008270">
    <property type="term" value="F:zinc ion binding"/>
    <property type="evidence" value="ECO:0007669"/>
    <property type="project" value="InterPro"/>
</dbReference>
<feature type="compositionally biased region" description="Polar residues" evidence="4">
    <location>
        <begin position="50"/>
        <end position="65"/>
    </location>
</feature>